<evidence type="ECO:0000256" key="1">
    <source>
        <dbReference type="ARBA" id="ARBA00004141"/>
    </source>
</evidence>
<name>T1JKB9_STRMM</name>
<dbReference type="GO" id="GO:0016020">
    <property type="term" value="C:membrane"/>
    <property type="evidence" value="ECO:0007669"/>
    <property type="project" value="UniProtKB-SubCell"/>
</dbReference>
<reference evidence="9" key="1">
    <citation type="submission" date="2011-05" db="EMBL/GenBank/DDBJ databases">
        <authorList>
            <person name="Richards S.R."/>
            <person name="Qu J."/>
            <person name="Jiang H."/>
            <person name="Jhangiani S.N."/>
            <person name="Agravi P."/>
            <person name="Goodspeed R."/>
            <person name="Gross S."/>
            <person name="Mandapat C."/>
            <person name="Jackson L."/>
            <person name="Mathew T."/>
            <person name="Pu L."/>
            <person name="Thornton R."/>
            <person name="Saada N."/>
            <person name="Wilczek-Boney K.B."/>
            <person name="Lee S."/>
            <person name="Kovar C."/>
            <person name="Wu Y."/>
            <person name="Scherer S.E."/>
            <person name="Worley K.C."/>
            <person name="Muzny D.M."/>
            <person name="Gibbs R."/>
        </authorList>
    </citation>
    <scope>NUCLEOTIDE SEQUENCE</scope>
    <source>
        <strain evidence="9">Brora</strain>
    </source>
</reference>
<dbReference type="EnsemblMetazoa" id="SMAR014299-RA">
    <property type="protein sequence ID" value="SMAR014299-PA"/>
    <property type="gene ID" value="SMAR014299"/>
</dbReference>
<feature type="transmembrane region" description="Helical" evidence="6">
    <location>
        <begin position="359"/>
        <end position="384"/>
    </location>
</feature>
<dbReference type="Gene3D" id="3.30.750.24">
    <property type="entry name" value="STAS domain"/>
    <property type="match status" value="2"/>
</dbReference>
<dbReference type="Proteomes" id="UP000014500">
    <property type="component" value="Unassembled WGS sequence"/>
</dbReference>
<dbReference type="AlphaFoldDB" id="T1JKB9"/>
<dbReference type="InterPro" id="IPR036513">
    <property type="entry name" value="STAS_dom_sf"/>
</dbReference>
<dbReference type="InterPro" id="IPR001902">
    <property type="entry name" value="SLC26A/SulP_fam"/>
</dbReference>
<protein>
    <recommendedName>
        <fullName evidence="7">STAS domain-containing protein</fullName>
    </recommendedName>
</protein>
<keyword evidence="9" id="KW-1185">Reference proteome</keyword>
<keyword evidence="3 6" id="KW-1133">Transmembrane helix</keyword>
<feature type="region of interest" description="Disordered" evidence="5">
    <location>
        <begin position="619"/>
        <end position="640"/>
    </location>
</feature>
<dbReference type="PANTHER" id="PTHR11814">
    <property type="entry name" value="SULFATE TRANSPORTER"/>
    <property type="match status" value="1"/>
</dbReference>
<feature type="transmembrane region" description="Helical" evidence="6">
    <location>
        <begin position="404"/>
        <end position="433"/>
    </location>
</feature>
<feature type="transmembrane region" description="Helical" evidence="6">
    <location>
        <begin position="454"/>
        <end position="482"/>
    </location>
</feature>
<dbReference type="GO" id="GO:0055085">
    <property type="term" value="P:transmembrane transport"/>
    <property type="evidence" value="ECO:0007669"/>
    <property type="project" value="InterPro"/>
</dbReference>
<evidence type="ECO:0000313" key="8">
    <source>
        <dbReference type="EnsemblMetazoa" id="SMAR014299-PA"/>
    </source>
</evidence>
<sequence>MDSKTKNSSPLDISVQRLALTQDDLNENFAYQRRIPKGCFHATQKILKKEFSRERLKRGLKARFPVIECVRNYSKNYIIGDSVAGITVGIMQIPLGMAYAILGSCPAITGLYSSFFPVLIYFFFGTSRHISQGTFAIASLMISKPVDRLSTPDEIIHRSLNATINASNTMINSLHPDVAMYSNIQVATAVCLLAGVMQFILGVLRVGALSMYLSDTLISGFTTGAAVLIYEYIFSWITHANLATMIIGAISVVVLAFTSEVINPRAMSKIKVPVPIELLAVIVGTGVSYAMSFNENYGVIIVGNIPGGLPPPQVPPIKSLFSEIFVDSFIIAVVTYVISFSLARLFAKKHNYDINANQEFMAMGIANVSSSFFSCFPMCVALSRSMVADSVGGKTQVTGLLSCIVVLIVLVAIAPLFQCLPQCVLAAIIVVGIRRMFLQFRDFIHAWKISKLEAATWMITFLSVCFVAIDIGLGIGVIFSLFTIVMRSQLPYVTTLGYVNDTEFYLDTKKYNAAVEKKHIKVIHYGGPILFANAKSFRKTIYRVSEVNPILVAKKMEKLNKKQDFKSRSQKTVVIDMSDTKVILDSEGNPIFMHGETNPAFENDTGVSQTRNNIDRMNQKNLSSSELLKTGDQEPDDREDTPFDHVITAMKRGIVAIIIDGSPISCVDYAGVGAISQVIEEYEKVGISVYFADLPSGVLEMLDSCDFRSRIRNQVIYPTIQDAVLHVEKKETKTENPISFNSSTKL</sequence>
<dbReference type="InterPro" id="IPR011547">
    <property type="entry name" value="SLC26A/SulP_dom"/>
</dbReference>
<dbReference type="CDD" id="cd07042">
    <property type="entry name" value="STAS_SulP_like_sulfate_transporter"/>
    <property type="match status" value="1"/>
</dbReference>
<proteinExistence type="predicted"/>
<dbReference type="STRING" id="126957.T1JKB9"/>
<reference evidence="8" key="2">
    <citation type="submission" date="2015-02" db="UniProtKB">
        <authorList>
            <consortium name="EnsemblMetazoa"/>
        </authorList>
    </citation>
    <scope>IDENTIFICATION</scope>
</reference>
<dbReference type="HOGENOM" id="CLU_003182_9_4_1"/>
<dbReference type="Pfam" id="PF01740">
    <property type="entry name" value="STAS"/>
    <property type="match status" value="1"/>
</dbReference>
<evidence type="ECO:0000256" key="2">
    <source>
        <dbReference type="ARBA" id="ARBA00022692"/>
    </source>
</evidence>
<evidence type="ECO:0000313" key="9">
    <source>
        <dbReference type="Proteomes" id="UP000014500"/>
    </source>
</evidence>
<feature type="transmembrane region" description="Helical" evidence="6">
    <location>
        <begin position="99"/>
        <end position="124"/>
    </location>
</feature>
<keyword evidence="2 6" id="KW-0812">Transmembrane</keyword>
<comment type="subcellular location">
    <subcellularLocation>
        <location evidence="1">Membrane</location>
        <topology evidence="1">Multi-pass membrane protein</topology>
    </subcellularLocation>
</comment>
<accession>T1JKB9</accession>
<dbReference type="InterPro" id="IPR002645">
    <property type="entry name" value="STAS_dom"/>
</dbReference>
<organism evidence="8 9">
    <name type="scientific">Strigamia maritima</name>
    <name type="common">European centipede</name>
    <name type="synonym">Geophilus maritimus</name>
    <dbReference type="NCBI Taxonomy" id="126957"/>
    <lineage>
        <taxon>Eukaryota</taxon>
        <taxon>Metazoa</taxon>
        <taxon>Ecdysozoa</taxon>
        <taxon>Arthropoda</taxon>
        <taxon>Myriapoda</taxon>
        <taxon>Chilopoda</taxon>
        <taxon>Pleurostigmophora</taxon>
        <taxon>Geophilomorpha</taxon>
        <taxon>Linotaeniidae</taxon>
        <taxon>Strigamia</taxon>
    </lineage>
</organism>
<dbReference type="Pfam" id="PF00916">
    <property type="entry name" value="Sulfate_transp"/>
    <property type="match status" value="2"/>
</dbReference>
<feature type="transmembrane region" description="Helical" evidence="6">
    <location>
        <begin position="184"/>
        <end position="204"/>
    </location>
</feature>
<evidence type="ECO:0000256" key="4">
    <source>
        <dbReference type="ARBA" id="ARBA00023136"/>
    </source>
</evidence>
<dbReference type="OMA" id="KWHLLAN"/>
<evidence type="ECO:0000259" key="7">
    <source>
        <dbReference type="PROSITE" id="PS50801"/>
    </source>
</evidence>
<feature type="transmembrane region" description="Helical" evidence="6">
    <location>
        <begin position="243"/>
        <end position="262"/>
    </location>
</feature>
<keyword evidence="4 6" id="KW-0472">Membrane</keyword>
<evidence type="ECO:0000256" key="5">
    <source>
        <dbReference type="SAM" id="MobiDB-lite"/>
    </source>
</evidence>
<dbReference type="EMBL" id="JH430315">
    <property type="status" value="NOT_ANNOTATED_CDS"/>
    <property type="molecule type" value="Genomic_DNA"/>
</dbReference>
<feature type="transmembrane region" description="Helical" evidence="6">
    <location>
        <begin position="216"/>
        <end position="237"/>
    </location>
</feature>
<feature type="domain" description="STAS" evidence="7">
    <location>
        <begin position="510"/>
        <end position="727"/>
    </location>
</feature>
<evidence type="ECO:0000256" key="6">
    <source>
        <dbReference type="SAM" id="Phobius"/>
    </source>
</evidence>
<evidence type="ECO:0000256" key="3">
    <source>
        <dbReference type="ARBA" id="ARBA00022989"/>
    </source>
</evidence>
<dbReference type="PROSITE" id="PS50801">
    <property type="entry name" value="STAS"/>
    <property type="match status" value="1"/>
</dbReference>
<feature type="transmembrane region" description="Helical" evidence="6">
    <location>
        <begin position="274"/>
        <end position="291"/>
    </location>
</feature>
<feature type="transmembrane region" description="Helical" evidence="6">
    <location>
        <begin position="324"/>
        <end position="347"/>
    </location>
</feature>
<dbReference type="PhylomeDB" id="T1JKB9"/>
<dbReference type="eggNOG" id="KOG0236">
    <property type="taxonomic scope" value="Eukaryota"/>
</dbReference>
<dbReference type="SUPFAM" id="SSF52091">
    <property type="entry name" value="SpoIIaa-like"/>
    <property type="match status" value="1"/>
</dbReference>